<sequence>MPHGYTYPSIEFPKLEVLERKPRSEDEPKQCEHRFVTTAWLCSRGCGEEAGREFTGTCWPSIGCDIRKPRKETIQQGPHPDPKMVCDKCKPNAQEDAIAMKNRDEDRARHARDKAFAQRVREEDRASRAREKAREEAREKDRARKAREAGQRSQQGQGTGATSGKPRQ</sequence>
<proteinExistence type="predicted"/>
<dbReference type="Proteomes" id="UP001281147">
    <property type="component" value="Unassembled WGS sequence"/>
</dbReference>
<protein>
    <submittedName>
        <fullName evidence="1">Uncharacterized protein</fullName>
    </submittedName>
</protein>
<keyword evidence="2" id="KW-1185">Reference proteome</keyword>
<accession>A0ACC3NPV6</accession>
<evidence type="ECO:0000313" key="1">
    <source>
        <dbReference type="EMBL" id="KAK3720887.1"/>
    </source>
</evidence>
<name>A0ACC3NPV6_9PEZI</name>
<dbReference type="EMBL" id="JAUTXU010000020">
    <property type="protein sequence ID" value="KAK3720887.1"/>
    <property type="molecule type" value="Genomic_DNA"/>
</dbReference>
<comment type="caution">
    <text evidence="1">The sequence shown here is derived from an EMBL/GenBank/DDBJ whole genome shotgun (WGS) entry which is preliminary data.</text>
</comment>
<organism evidence="1 2">
    <name type="scientific">Vermiconidia calcicola</name>
    <dbReference type="NCBI Taxonomy" id="1690605"/>
    <lineage>
        <taxon>Eukaryota</taxon>
        <taxon>Fungi</taxon>
        <taxon>Dikarya</taxon>
        <taxon>Ascomycota</taxon>
        <taxon>Pezizomycotina</taxon>
        <taxon>Dothideomycetes</taxon>
        <taxon>Dothideomycetidae</taxon>
        <taxon>Mycosphaerellales</taxon>
        <taxon>Extremaceae</taxon>
        <taxon>Vermiconidia</taxon>
    </lineage>
</organism>
<evidence type="ECO:0000313" key="2">
    <source>
        <dbReference type="Proteomes" id="UP001281147"/>
    </source>
</evidence>
<gene>
    <name evidence="1" type="ORF">LTR37_003550</name>
</gene>
<reference evidence="1" key="1">
    <citation type="submission" date="2023-07" db="EMBL/GenBank/DDBJ databases">
        <title>Black Yeasts Isolated from many extreme environments.</title>
        <authorList>
            <person name="Coleine C."/>
            <person name="Stajich J.E."/>
            <person name="Selbmann L."/>
        </authorList>
    </citation>
    <scope>NUCLEOTIDE SEQUENCE</scope>
    <source>
        <strain evidence="1">CCFEE 5714</strain>
    </source>
</reference>